<keyword evidence="1" id="KW-0812">Transmembrane</keyword>
<keyword evidence="1" id="KW-1133">Transmembrane helix</keyword>
<keyword evidence="1" id="KW-0472">Membrane</keyword>
<evidence type="ECO:0000313" key="2">
    <source>
        <dbReference type="EMBL" id="MPM79789.1"/>
    </source>
</evidence>
<dbReference type="EMBL" id="VSSQ01029602">
    <property type="protein sequence ID" value="MPM79789.1"/>
    <property type="molecule type" value="Genomic_DNA"/>
</dbReference>
<name>A0A645CSA2_9ZZZZ</name>
<dbReference type="AlphaFoldDB" id="A0A645CSA2"/>
<protein>
    <submittedName>
        <fullName evidence="2">Uncharacterized protein</fullName>
    </submittedName>
</protein>
<sequence>MSLTTSIVTSLLYPGFSAKMVMISSVLCGFDSLVTPTITPIHSIIVVATPSNVKITFLFIIALQVIYTLLYLLR</sequence>
<proteinExistence type="predicted"/>
<feature type="transmembrane region" description="Helical" evidence="1">
    <location>
        <begin position="55"/>
        <end position="73"/>
    </location>
</feature>
<comment type="caution">
    <text evidence="2">The sequence shown here is derived from an EMBL/GenBank/DDBJ whole genome shotgun (WGS) entry which is preliminary data.</text>
</comment>
<accession>A0A645CSA2</accession>
<evidence type="ECO:0000256" key="1">
    <source>
        <dbReference type="SAM" id="Phobius"/>
    </source>
</evidence>
<gene>
    <name evidence="2" type="ORF">SDC9_126831</name>
</gene>
<organism evidence="2">
    <name type="scientific">bioreactor metagenome</name>
    <dbReference type="NCBI Taxonomy" id="1076179"/>
    <lineage>
        <taxon>unclassified sequences</taxon>
        <taxon>metagenomes</taxon>
        <taxon>ecological metagenomes</taxon>
    </lineage>
</organism>
<reference evidence="2" key="1">
    <citation type="submission" date="2019-08" db="EMBL/GenBank/DDBJ databases">
        <authorList>
            <person name="Kucharzyk K."/>
            <person name="Murdoch R.W."/>
            <person name="Higgins S."/>
            <person name="Loffler F."/>
        </authorList>
    </citation>
    <scope>NUCLEOTIDE SEQUENCE</scope>
</reference>